<dbReference type="EMBL" id="BAABJO010000020">
    <property type="protein sequence ID" value="GAA5129471.1"/>
    <property type="molecule type" value="Genomic_DNA"/>
</dbReference>
<dbReference type="PANTHER" id="PTHR35004">
    <property type="entry name" value="TRANSPOSASE RV3428C-RELATED"/>
    <property type="match status" value="1"/>
</dbReference>
<gene>
    <name evidence="1" type="ORF">GCM10023320_49990</name>
</gene>
<dbReference type="Proteomes" id="UP001500804">
    <property type="component" value="Unassembled WGS sequence"/>
</dbReference>
<accession>A0ABP9NP44</accession>
<keyword evidence="2" id="KW-1185">Reference proteome</keyword>
<evidence type="ECO:0008006" key="3">
    <source>
        <dbReference type="Google" id="ProtNLM"/>
    </source>
</evidence>
<evidence type="ECO:0000313" key="2">
    <source>
        <dbReference type="Proteomes" id="UP001500804"/>
    </source>
</evidence>
<comment type="caution">
    <text evidence="1">The sequence shown here is derived from an EMBL/GenBank/DDBJ whole genome shotgun (WGS) entry which is preliminary data.</text>
</comment>
<organism evidence="1 2">
    <name type="scientific">Pseudonocardia adelaidensis</name>
    <dbReference type="NCBI Taxonomy" id="648754"/>
    <lineage>
        <taxon>Bacteria</taxon>
        <taxon>Bacillati</taxon>
        <taxon>Actinomycetota</taxon>
        <taxon>Actinomycetes</taxon>
        <taxon>Pseudonocardiales</taxon>
        <taxon>Pseudonocardiaceae</taxon>
        <taxon>Pseudonocardia</taxon>
    </lineage>
</organism>
<dbReference type="PANTHER" id="PTHR35004:SF8">
    <property type="entry name" value="TRANSPOSASE RV3428C-RELATED"/>
    <property type="match status" value="1"/>
</dbReference>
<protein>
    <recommendedName>
        <fullName evidence="3">Transposase</fullName>
    </recommendedName>
</protein>
<reference evidence="2" key="1">
    <citation type="journal article" date="2019" name="Int. J. Syst. Evol. Microbiol.">
        <title>The Global Catalogue of Microorganisms (GCM) 10K type strain sequencing project: providing services to taxonomists for standard genome sequencing and annotation.</title>
        <authorList>
            <consortium name="The Broad Institute Genomics Platform"/>
            <consortium name="The Broad Institute Genome Sequencing Center for Infectious Disease"/>
            <person name="Wu L."/>
            <person name="Ma J."/>
        </authorList>
    </citation>
    <scope>NUCLEOTIDE SEQUENCE [LARGE SCALE GENOMIC DNA]</scope>
    <source>
        <strain evidence="2">JCM 18302</strain>
    </source>
</reference>
<evidence type="ECO:0000313" key="1">
    <source>
        <dbReference type="EMBL" id="GAA5129471.1"/>
    </source>
</evidence>
<proteinExistence type="predicted"/>
<sequence length="195" mass="21380">MHRSEGLPIKAIARVMGCSRNTVRAALAADGPRKYERAPARSVVDAVEPRIRELLAAYPTMPATVIAERIGWTRGLTVLKERVRELRPVYLPPDPASRTSYVAGEIAQCDLWFPPIQLPVGFGQTRQPTQLPVLTMVTAYARWLLAVLVPSRKAEDLFAGWWQLLEQLGAVPRVLVWDGEGAIGPEGAGLPAGRP</sequence>
<name>A0ABP9NP44_9PSEU</name>